<proteinExistence type="predicted"/>
<evidence type="ECO:0000256" key="5">
    <source>
        <dbReference type="ARBA" id="ARBA00023136"/>
    </source>
</evidence>
<dbReference type="Pfam" id="PF07690">
    <property type="entry name" value="MFS_1"/>
    <property type="match status" value="1"/>
</dbReference>
<dbReference type="PANTHER" id="PTHR23506:SF26">
    <property type="entry name" value="MFS-TYPE TRANSPORTER SLC18B1"/>
    <property type="match status" value="1"/>
</dbReference>
<dbReference type="InterPro" id="IPR005829">
    <property type="entry name" value="Sugar_transporter_CS"/>
</dbReference>
<dbReference type="OMA" id="REMACIC"/>
<dbReference type="OrthoDB" id="301889at2759"/>
<feature type="transmembrane region" description="Helical" evidence="6">
    <location>
        <begin position="367"/>
        <end position="387"/>
    </location>
</feature>
<feature type="transmembrane region" description="Helical" evidence="6">
    <location>
        <begin position="302"/>
        <end position="320"/>
    </location>
</feature>
<dbReference type="PROSITE" id="PS50850">
    <property type="entry name" value="MFS"/>
    <property type="match status" value="1"/>
</dbReference>
<feature type="transmembrane region" description="Helical" evidence="6">
    <location>
        <begin position="480"/>
        <end position="502"/>
    </location>
</feature>
<gene>
    <name evidence="8" type="primary">Contig12130.g12965</name>
    <name evidence="8" type="ORF">STYLEM_20436</name>
</gene>
<dbReference type="InterPro" id="IPR020846">
    <property type="entry name" value="MFS_dom"/>
</dbReference>
<evidence type="ECO:0000256" key="3">
    <source>
        <dbReference type="ARBA" id="ARBA00022692"/>
    </source>
</evidence>
<dbReference type="EMBL" id="CCKQ01019262">
    <property type="protein sequence ID" value="CDW91283.1"/>
    <property type="molecule type" value="Genomic_DNA"/>
</dbReference>
<keyword evidence="3 6" id="KW-0812">Transmembrane</keyword>
<dbReference type="InterPro" id="IPR036259">
    <property type="entry name" value="MFS_trans_sf"/>
</dbReference>
<evidence type="ECO:0000313" key="8">
    <source>
        <dbReference type="EMBL" id="CDW91283.1"/>
    </source>
</evidence>
<dbReference type="Proteomes" id="UP000039865">
    <property type="component" value="Unassembled WGS sequence"/>
</dbReference>
<feature type="transmembrane region" description="Helical" evidence="6">
    <location>
        <begin position="214"/>
        <end position="236"/>
    </location>
</feature>
<dbReference type="Gene3D" id="1.20.1250.20">
    <property type="entry name" value="MFS general substrate transporter like domains"/>
    <property type="match status" value="1"/>
</dbReference>
<feature type="transmembrane region" description="Helical" evidence="6">
    <location>
        <begin position="447"/>
        <end position="468"/>
    </location>
</feature>
<feature type="transmembrane region" description="Helical" evidence="6">
    <location>
        <begin position="177"/>
        <end position="207"/>
    </location>
</feature>
<dbReference type="PROSITE" id="PS00216">
    <property type="entry name" value="SUGAR_TRANSPORT_1"/>
    <property type="match status" value="1"/>
</dbReference>
<dbReference type="PANTHER" id="PTHR23506">
    <property type="entry name" value="GH10249P"/>
    <property type="match status" value="1"/>
</dbReference>
<feature type="domain" description="Major facilitator superfamily (MFS) profile" evidence="7">
    <location>
        <begin position="82"/>
        <end position="502"/>
    </location>
</feature>
<feature type="transmembrane region" description="Helical" evidence="6">
    <location>
        <begin position="407"/>
        <end position="426"/>
    </location>
</feature>
<organism evidence="8 9">
    <name type="scientific">Stylonychia lemnae</name>
    <name type="common">Ciliate</name>
    <dbReference type="NCBI Taxonomy" id="5949"/>
    <lineage>
        <taxon>Eukaryota</taxon>
        <taxon>Sar</taxon>
        <taxon>Alveolata</taxon>
        <taxon>Ciliophora</taxon>
        <taxon>Intramacronucleata</taxon>
        <taxon>Spirotrichea</taxon>
        <taxon>Stichotrichia</taxon>
        <taxon>Sporadotrichida</taxon>
        <taxon>Oxytrichidae</taxon>
        <taxon>Stylonychinae</taxon>
        <taxon>Stylonychia</taxon>
    </lineage>
</organism>
<sequence>MSRPSARAFSHAGQKNVHGQKKSVFLSNAFQSNPQNRAFTLVETSTDTRDQSTQRVIGGNYQQQQNRNMSLDTVKPNERGKVLFASMFSLMMIQTLFLNVENILPTWIPENIPSMTALQISFIMSAFEVSQLVFSPFIGKNLDKVGRKNMIIIGDVIMICSTVALGGTQWLLDANTYLGVCLVLRFVQGIGAAMVQTSCYAIITFVFSDNREKYIGMAEAVSGIGLMIGPVVGGFLYTLTNYFWTFAFFSAILAASGVLTLIVTPNSLNSSLGEEEEGVDSQGNVKETKKVTFSLFLLNKRCAFAFISTSVVCLFMTYSSSFLTNVLKYDKDIPEQYNGLILALPCLTYAISSSLVSMVMGTFPRRLFILLAFLLLAVANLMIGPSLMLDFPDTNNLVLTGMALSGVAQGFIFIPLLPDAIDAVYIKENMIEGQNEHFDQLMNDYVAGLYGTFFSIGQIIAPILGGALYDAVKFRETTDFMVLACIGYSIIYFVFNVGFRIFSQEKKIREKQDILLQMIENRQNSVQNHTDDEEEIEDYIKKQRMKWSKQSAQKDEDKTLTVIQETLLDQSSSIIQPNRNMNINNTLTLSANDESNILKNNSTKIAKYSPPKNDNKK</sequence>
<dbReference type="AlphaFoldDB" id="A0A078BCE9"/>
<dbReference type="GO" id="GO:0016020">
    <property type="term" value="C:membrane"/>
    <property type="evidence" value="ECO:0007669"/>
    <property type="project" value="UniProtKB-SubCell"/>
</dbReference>
<keyword evidence="9" id="KW-1185">Reference proteome</keyword>
<dbReference type="CDD" id="cd17325">
    <property type="entry name" value="MFS_MdtG_SLC18_like"/>
    <property type="match status" value="1"/>
</dbReference>
<keyword evidence="4 6" id="KW-1133">Transmembrane helix</keyword>
<dbReference type="InterPro" id="IPR050930">
    <property type="entry name" value="MFS_Vesicular_Transporter"/>
</dbReference>
<keyword evidence="5 6" id="KW-0472">Membrane</keyword>
<comment type="subcellular location">
    <subcellularLocation>
        <location evidence="1">Membrane</location>
        <topology evidence="1">Multi-pass membrane protein</topology>
    </subcellularLocation>
</comment>
<feature type="transmembrane region" description="Helical" evidence="6">
    <location>
        <begin position="150"/>
        <end position="171"/>
    </location>
</feature>
<protein>
    <submittedName>
        <fullName evidence="8">Permeases of the major facilitator superfamily</fullName>
    </submittedName>
</protein>
<feature type="transmembrane region" description="Helical" evidence="6">
    <location>
        <begin position="340"/>
        <end position="360"/>
    </location>
</feature>
<accession>A0A078BCE9</accession>
<dbReference type="InParanoid" id="A0A078BCE9"/>
<dbReference type="GO" id="GO:0022857">
    <property type="term" value="F:transmembrane transporter activity"/>
    <property type="evidence" value="ECO:0007669"/>
    <property type="project" value="InterPro"/>
</dbReference>
<evidence type="ECO:0000256" key="6">
    <source>
        <dbReference type="SAM" id="Phobius"/>
    </source>
</evidence>
<name>A0A078BCE9_STYLE</name>
<evidence type="ECO:0000256" key="4">
    <source>
        <dbReference type="ARBA" id="ARBA00022989"/>
    </source>
</evidence>
<evidence type="ECO:0000256" key="1">
    <source>
        <dbReference type="ARBA" id="ARBA00004141"/>
    </source>
</evidence>
<evidence type="ECO:0000256" key="2">
    <source>
        <dbReference type="ARBA" id="ARBA00022448"/>
    </source>
</evidence>
<feature type="transmembrane region" description="Helical" evidence="6">
    <location>
        <begin position="120"/>
        <end position="138"/>
    </location>
</feature>
<feature type="transmembrane region" description="Helical" evidence="6">
    <location>
        <begin position="82"/>
        <end position="100"/>
    </location>
</feature>
<keyword evidence="2" id="KW-0813">Transport</keyword>
<reference evidence="8 9" key="1">
    <citation type="submission" date="2014-06" db="EMBL/GenBank/DDBJ databases">
        <authorList>
            <person name="Swart Estienne"/>
        </authorList>
    </citation>
    <scope>NUCLEOTIDE SEQUENCE [LARGE SCALE GENOMIC DNA]</scope>
    <source>
        <strain evidence="8 9">130c</strain>
    </source>
</reference>
<evidence type="ECO:0000313" key="9">
    <source>
        <dbReference type="Proteomes" id="UP000039865"/>
    </source>
</evidence>
<dbReference type="InterPro" id="IPR011701">
    <property type="entry name" value="MFS"/>
</dbReference>
<feature type="transmembrane region" description="Helical" evidence="6">
    <location>
        <begin position="242"/>
        <end position="263"/>
    </location>
</feature>
<dbReference type="SUPFAM" id="SSF103473">
    <property type="entry name" value="MFS general substrate transporter"/>
    <property type="match status" value="1"/>
</dbReference>
<evidence type="ECO:0000259" key="7">
    <source>
        <dbReference type="PROSITE" id="PS50850"/>
    </source>
</evidence>